<dbReference type="AlphaFoldDB" id="A0A1C7NLJ0"/>
<dbReference type="InParanoid" id="A0A1C7NLJ0"/>
<organism evidence="2 3">
    <name type="scientific">Choanephora cucurbitarum</name>
    <dbReference type="NCBI Taxonomy" id="101091"/>
    <lineage>
        <taxon>Eukaryota</taxon>
        <taxon>Fungi</taxon>
        <taxon>Fungi incertae sedis</taxon>
        <taxon>Mucoromycota</taxon>
        <taxon>Mucoromycotina</taxon>
        <taxon>Mucoromycetes</taxon>
        <taxon>Mucorales</taxon>
        <taxon>Mucorineae</taxon>
        <taxon>Choanephoraceae</taxon>
        <taxon>Choanephoroideae</taxon>
        <taxon>Choanephora</taxon>
    </lineage>
</organism>
<accession>A0A1C7NLJ0</accession>
<dbReference type="Proteomes" id="UP000093000">
    <property type="component" value="Unassembled WGS sequence"/>
</dbReference>
<sequence length="94" mass="10213">MQRCLSGPEVSEIKLEVDLFLSSSTSPSPDVDAEEVKDNSECGLSPDDPSETRLRSPFAKKEISFLSTSASDTIGGGVFFKHLAKAIIHMNARR</sequence>
<gene>
    <name evidence="2" type="ORF">A0J61_02070</name>
</gene>
<evidence type="ECO:0000313" key="3">
    <source>
        <dbReference type="Proteomes" id="UP000093000"/>
    </source>
</evidence>
<proteinExistence type="predicted"/>
<comment type="caution">
    <text evidence="2">The sequence shown here is derived from an EMBL/GenBank/DDBJ whole genome shotgun (WGS) entry which is preliminary data.</text>
</comment>
<reference evidence="2 3" key="1">
    <citation type="submission" date="2016-03" db="EMBL/GenBank/DDBJ databases">
        <title>Choanephora cucurbitarum.</title>
        <authorList>
            <person name="Min B."/>
            <person name="Park H."/>
            <person name="Park J.-H."/>
            <person name="Shin H.-D."/>
            <person name="Choi I.-G."/>
        </authorList>
    </citation>
    <scope>NUCLEOTIDE SEQUENCE [LARGE SCALE GENOMIC DNA]</scope>
    <source>
        <strain evidence="2 3">KUS-F28377</strain>
    </source>
</reference>
<evidence type="ECO:0000313" key="2">
    <source>
        <dbReference type="EMBL" id="OBZ89868.1"/>
    </source>
</evidence>
<name>A0A1C7NLJ0_9FUNG</name>
<feature type="region of interest" description="Disordered" evidence="1">
    <location>
        <begin position="24"/>
        <end position="54"/>
    </location>
</feature>
<keyword evidence="3" id="KW-1185">Reference proteome</keyword>
<evidence type="ECO:0000256" key="1">
    <source>
        <dbReference type="SAM" id="MobiDB-lite"/>
    </source>
</evidence>
<dbReference type="EMBL" id="LUGH01000074">
    <property type="protein sequence ID" value="OBZ89868.1"/>
    <property type="molecule type" value="Genomic_DNA"/>
</dbReference>
<protein>
    <submittedName>
        <fullName evidence="2">Uncharacterized protein</fullName>
    </submittedName>
</protein>